<keyword evidence="1" id="KW-0614">Plasmid</keyword>
<proteinExistence type="predicted"/>
<evidence type="ECO:0000313" key="2">
    <source>
        <dbReference type="Proteomes" id="UP000008206"/>
    </source>
</evidence>
<keyword evidence="2" id="KW-1185">Reference proteome</keyword>
<geneLocation type="plasmid" evidence="1 2">
    <name>Cy782203</name>
</geneLocation>
<sequence length="134" mass="15206">MLNSTPNTLTVKIINNQELEIIAQGENFLVDLEAALKILGKSLEWWRTFPPGKTKRLKNKGFSGQIETCNIFSANKSVKNLQTISYKDWLVLTSYLAEKRNIQAINLLTYLAQEGLQNQLNTFLKKPAGIPLHF</sequence>
<organism evidence="1 2">
    <name type="scientific">Gloeothece verrucosa (strain PCC 7822)</name>
    <name type="common">Cyanothece sp. (strain PCC 7822)</name>
    <dbReference type="NCBI Taxonomy" id="497965"/>
    <lineage>
        <taxon>Bacteria</taxon>
        <taxon>Bacillati</taxon>
        <taxon>Cyanobacteriota</taxon>
        <taxon>Cyanophyceae</taxon>
        <taxon>Oscillatoriophycideae</taxon>
        <taxon>Chroococcales</taxon>
        <taxon>Aphanothecaceae</taxon>
        <taxon>Gloeothece</taxon>
        <taxon>Gloeothece verrucosa</taxon>
    </lineage>
</organism>
<reference evidence="2" key="1">
    <citation type="journal article" date="2011" name="MBio">
        <title>Novel metabolic attributes of the genus Cyanothece, comprising a group of unicellular nitrogen-fixing Cyanobacteria.</title>
        <authorList>
            <person name="Bandyopadhyay A."/>
            <person name="Elvitigala T."/>
            <person name="Welsh E."/>
            <person name="Stockel J."/>
            <person name="Liberton M."/>
            <person name="Min H."/>
            <person name="Sherman L.A."/>
            <person name="Pakrasi H.B."/>
        </authorList>
    </citation>
    <scope>NUCLEOTIDE SEQUENCE [LARGE SCALE GENOMIC DNA]</scope>
    <source>
        <strain evidence="2">PCC 7822</strain>
        <plasmid evidence="2">Cy782203</plasmid>
    </source>
</reference>
<dbReference type="EMBL" id="CP002201">
    <property type="protein sequence ID" value="ADN18597.1"/>
    <property type="molecule type" value="Genomic_DNA"/>
</dbReference>
<dbReference type="Proteomes" id="UP000008206">
    <property type="component" value="Plasmid Cy782203"/>
</dbReference>
<dbReference type="KEGG" id="cyj:Cyan7822_6959"/>
<accession>E0UNR7</accession>
<evidence type="ECO:0000313" key="1">
    <source>
        <dbReference type="EMBL" id="ADN18597.1"/>
    </source>
</evidence>
<dbReference type="HOGENOM" id="CLU_2000125_0_0_3"/>
<dbReference type="RefSeq" id="WP_013325720.1">
    <property type="nucleotide sequence ID" value="NC_014502.1"/>
</dbReference>
<protein>
    <submittedName>
        <fullName evidence="1">Uncharacterized protein</fullName>
    </submittedName>
</protein>
<gene>
    <name evidence="1" type="ordered locus">Cyan7822_6959</name>
</gene>
<name>E0UNR7_GLOV7</name>
<dbReference type="AlphaFoldDB" id="E0UNR7"/>